<feature type="transmembrane region" description="Helical" evidence="1">
    <location>
        <begin position="22"/>
        <end position="48"/>
    </location>
</feature>
<protein>
    <submittedName>
        <fullName evidence="2">Membrane protein</fullName>
    </submittedName>
</protein>
<accession>A0A0F3GZ91</accession>
<evidence type="ECO:0000313" key="3">
    <source>
        <dbReference type="Proteomes" id="UP000033423"/>
    </source>
</evidence>
<keyword evidence="1" id="KW-1133">Transmembrane helix</keyword>
<name>A0A0F3GZ91_9BACT</name>
<dbReference type="Proteomes" id="UP000033423">
    <property type="component" value="Unassembled WGS sequence"/>
</dbReference>
<evidence type="ECO:0000256" key="1">
    <source>
        <dbReference type="SAM" id="Phobius"/>
    </source>
</evidence>
<keyword evidence="1" id="KW-0472">Membrane</keyword>
<dbReference type="AlphaFoldDB" id="A0A0F3GZ91"/>
<sequence length="87" mass="9484">MTASLATDTFEATEYTPSVSSLIANFIVITTLFCLVKISSISSILFSINPVICPLTSSHILCLFICFSFVFIPLPAGQRCHRQAVKP</sequence>
<feature type="transmembrane region" description="Helical" evidence="1">
    <location>
        <begin position="60"/>
        <end position="77"/>
    </location>
</feature>
<evidence type="ECO:0000313" key="2">
    <source>
        <dbReference type="EMBL" id="KJU86013.1"/>
    </source>
</evidence>
<keyword evidence="3" id="KW-1185">Reference proteome</keyword>
<keyword evidence="1" id="KW-0812">Transmembrane</keyword>
<comment type="caution">
    <text evidence="2">The sequence shown here is derived from an EMBL/GenBank/DDBJ whole genome shotgun (WGS) entry which is preliminary data.</text>
</comment>
<dbReference type="EMBL" id="LACI01000774">
    <property type="protein sequence ID" value="KJU86013.1"/>
    <property type="molecule type" value="Genomic_DNA"/>
</dbReference>
<proteinExistence type="predicted"/>
<reference evidence="2 3" key="1">
    <citation type="submission" date="2015-02" db="EMBL/GenBank/DDBJ databases">
        <title>Single-cell genomics of uncultivated deep-branching MTB reveals a conserved set of magnetosome genes.</title>
        <authorList>
            <person name="Kolinko S."/>
            <person name="Richter M."/>
            <person name="Glockner F.O."/>
            <person name="Brachmann A."/>
            <person name="Schuler D."/>
        </authorList>
    </citation>
    <scope>NUCLEOTIDE SEQUENCE [LARGE SCALE GENOMIC DNA]</scope>
    <source>
        <strain evidence="2">TM-1</strain>
    </source>
</reference>
<organism evidence="2 3">
    <name type="scientific">Candidatus Magnetobacterium bavaricum</name>
    <dbReference type="NCBI Taxonomy" id="29290"/>
    <lineage>
        <taxon>Bacteria</taxon>
        <taxon>Pseudomonadati</taxon>
        <taxon>Nitrospirota</taxon>
        <taxon>Thermodesulfovibrionia</taxon>
        <taxon>Thermodesulfovibrionales</taxon>
        <taxon>Candidatus Magnetobacteriaceae</taxon>
        <taxon>Candidatus Magnetobacterium</taxon>
    </lineage>
</organism>
<gene>
    <name evidence="2" type="ORF">MBAV_001781</name>
</gene>